<accession>A0A1Q2U386</accession>
<dbReference type="EMBL" id="LC185669">
    <property type="protein sequence ID" value="BAW98429.1"/>
    <property type="molecule type" value="Genomic_RNA"/>
</dbReference>
<protein>
    <submittedName>
        <fullName evidence="2">NSP3</fullName>
    </submittedName>
</protein>
<keyword evidence="1" id="KW-0175">Coiled coil</keyword>
<sequence length="296" mass="34546">MALNAVASILGSVLSKHEIDDQLKIIEDFIHAMKDCGMMLDNWRDAYYKLRIPKPMTGTTMAIQLKNMETEVLRLRHESWKNGETMKDRLLQSFDVGKKNGYTVLLPKTRNAEVVLLNSTIDMKLNPFPSDVVDDLIKKNSELENSIKVIQEEANTKMRYQEELIEERDRIMSEMSQQITMLKKKITFLRENHKERLELINQHHEEEKKIYKREISELRLENGTLNLTISTLNKQFDNMSLDHMKDIQVLIEHVSDVEERCAKLSSENVVLRKEQDEHIRLIKGLADKANLQVDIS</sequence>
<feature type="coiled-coil region" evidence="1">
    <location>
        <begin position="133"/>
        <end position="221"/>
    </location>
</feature>
<evidence type="ECO:0000256" key="1">
    <source>
        <dbReference type="SAM" id="Coils"/>
    </source>
</evidence>
<name>A0A1Q2U386_9REOV</name>
<reference evidence="2" key="1">
    <citation type="journal article" date="2017" name="Infect. Genet. Evol.">
        <title>Diversity in VP3, NSP3, and NSP4 of rotavirus B detected from Japanese cattle.</title>
        <authorList>
            <person name="Hayashi-Miyamoto M."/>
            <person name="Murakami T."/>
            <person name="Minami-Fukuda F."/>
            <person name="Tsuchiaka S."/>
            <person name="Kishimoto M."/>
            <person name="Sano K."/>
            <person name="Naoi Y."/>
            <person name="Asano K."/>
            <person name="Ichimaru T."/>
            <person name="Haga K."/>
            <person name="Omatsu T."/>
            <person name="Katayama Y."/>
            <person name="Oba M."/>
            <person name="Aoki H."/>
            <person name="Shirai J."/>
            <person name="Ishida M."/>
            <person name="Katayama K."/>
            <person name="Mizutani T."/>
            <person name="Nagai M."/>
        </authorList>
    </citation>
    <scope>NUCLEOTIDE SEQUENCE</scope>
    <source>
        <strain evidence="2">RVB/Cow-wt/JPN/IS-1/1999/G3P[X]</strain>
    </source>
</reference>
<organism evidence="2">
    <name type="scientific">Bovine group B rotavirus</name>
    <dbReference type="NCBI Taxonomy" id="35334"/>
    <lineage>
        <taxon>Viruses</taxon>
        <taxon>Riboviria</taxon>
        <taxon>Orthornavirae</taxon>
        <taxon>Duplornaviricota</taxon>
        <taxon>Resentoviricetes</taxon>
        <taxon>Reovirales</taxon>
        <taxon>Sedoreoviridae</taxon>
        <taxon>Rotavirus</taxon>
        <taxon>Rotavirus betagastroenteritidis</taxon>
        <taxon>Rotavirus B</taxon>
    </lineage>
</organism>
<proteinExistence type="predicted"/>
<dbReference type="CDD" id="cd20714">
    <property type="entry name" value="NSP3_rotavirus"/>
    <property type="match status" value="1"/>
</dbReference>
<evidence type="ECO:0000313" key="2">
    <source>
        <dbReference type="EMBL" id="BAW98429.1"/>
    </source>
</evidence>